<comment type="subcellular location">
    <subcellularLocation>
        <location evidence="1">Nucleus</location>
    </subcellularLocation>
</comment>
<evidence type="ECO:0000256" key="3">
    <source>
        <dbReference type="ARBA" id="ARBA00022782"/>
    </source>
</evidence>
<protein>
    <recommendedName>
        <fullName evidence="11">BHLH domain-containing protein</fullName>
    </recommendedName>
</protein>
<dbReference type="GO" id="GO:0046983">
    <property type="term" value="F:protein dimerization activity"/>
    <property type="evidence" value="ECO:0007669"/>
    <property type="project" value="InterPro"/>
</dbReference>
<evidence type="ECO:0000256" key="9">
    <source>
        <dbReference type="SAM" id="Coils"/>
    </source>
</evidence>
<accession>A0AAD8CFJ2</accession>
<dbReference type="Proteomes" id="UP001230051">
    <property type="component" value="Unassembled WGS sequence"/>
</dbReference>
<dbReference type="Gene3D" id="4.10.280.10">
    <property type="entry name" value="Helix-loop-helix DNA-binding domain"/>
    <property type="match status" value="1"/>
</dbReference>
<dbReference type="PROSITE" id="PS50888">
    <property type="entry name" value="BHLH"/>
    <property type="match status" value="1"/>
</dbReference>
<evidence type="ECO:0000256" key="8">
    <source>
        <dbReference type="ARBA" id="ARBA00023242"/>
    </source>
</evidence>
<keyword evidence="7" id="KW-0804">Transcription</keyword>
<dbReference type="SMART" id="SM00353">
    <property type="entry name" value="HLH"/>
    <property type="match status" value="1"/>
</dbReference>
<evidence type="ECO:0000313" key="13">
    <source>
        <dbReference type="Proteomes" id="UP001230051"/>
    </source>
</evidence>
<dbReference type="GO" id="GO:0000981">
    <property type="term" value="F:DNA-binding transcription factor activity, RNA polymerase II-specific"/>
    <property type="evidence" value="ECO:0007669"/>
    <property type="project" value="TreeGrafter"/>
</dbReference>
<evidence type="ECO:0000256" key="2">
    <source>
        <dbReference type="ARBA" id="ARBA00022473"/>
    </source>
</evidence>
<dbReference type="SUPFAM" id="SSF47459">
    <property type="entry name" value="HLH, helix-loop-helix DNA-binding domain"/>
    <property type="match status" value="1"/>
</dbReference>
<feature type="compositionally biased region" description="Low complexity" evidence="10">
    <location>
        <begin position="216"/>
        <end position="235"/>
    </location>
</feature>
<sequence>MSVNTITDIGRERNSYPNLRPRPTNKHRVCETITPRTCQGIFTPSVFVGTGSPRESESNSFSATEDNDGSSSTSDSDPGEGLNELQKQMLEEHRKALASVNRKCVLLERDRRKRISVSCNELRELLPKFPGGRTDMVTVLERTTKYLELVKELVPADQHSAILFPPEDLYCKWQKERRIMKEKRRKKICEEIRKARDLHQKACAAGKRKKPVKNPASAAKQSSVKKSVESGSEDSLTYSGDYSEQLAVSTQPRSFPLDLSVKTFDYNPAASPVPMFSLSLYDLENPVWPDSTPTHEPLGDLFMTPMCTGRSEAESSLGRHLGPPTSTTAVKQPAMQDWDQLGFWNEEEEQQFVSVSQQPMTALPVERGGAPALGIGSVNRVSAPGPLLSHTEQWKEADLSH</sequence>
<organism evidence="12 13">
    <name type="scientific">Acipenser oxyrinchus oxyrinchus</name>
    <dbReference type="NCBI Taxonomy" id="40147"/>
    <lineage>
        <taxon>Eukaryota</taxon>
        <taxon>Metazoa</taxon>
        <taxon>Chordata</taxon>
        <taxon>Craniata</taxon>
        <taxon>Vertebrata</taxon>
        <taxon>Euteleostomi</taxon>
        <taxon>Actinopterygii</taxon>
        <taxon>Chondrostei</taxon>
        <taxon>Acipenseriformes</taxon>
        <taxon>Acipenseridae</taxon>
        <taxon>Acipenser</taxon>
    </lineage>
</organism>
<dbReference type="InterPro" id="IPR036638">
    <property type="entry name" value="HLH_DNA-bd_sf"/>
</dbReference>
<dbReference type="GO" id="GO:0005634">
    <property type="term" value="C:nucleus"/>
    <property type="evidence" value="ECO:0007669"/>
    <property type="project" value="UniProtKB-SubCell"/>
</dbReference>
<keyword evidence="3" id="KW-0221">Differentiation</keyword>
<evidence type="ECO:0000256" key="10">
    <source>
        <dbReference type="SAM" id="MobiDB-lite"/>
    </source>
</evidence>
<comment type="caution">
    <text evidence="12">The sequence shown here is derived from an EMBL/GenBank/DDBJ whole genome shotgun (WGS) entry which is preliminary data.</text>
</comment>
<keyword evidence="4" id="KW-0744">Spermatogenesis</keyword>
<name>A0AAD8CFJ2_ACIOX</name>
<dbReference type="GO" id="GO:0030154">
    <property type="term" value="P:cell differentiation"/>
    <property type="evidence" value="ECO:0007669"/>
    <property type="project" value="UniProtKB-KW"/>
</dbReference>
<proteinExistence type="predicted"/>
<evidence type="ECO:0000256" key="6">
    <source>
        <dbReference type="ARBA" id="ARBA00023125"/>
    </source>
</evidence>
<feature type="region of interest" description="Disordered" evidence="10">
    <location>
        <begin position="42"/>
        <end position="82"/>
    </location>
</feature>
<keyword evidence="13" id="KW-1185">Reference proteome</keyword>
<feature type="coiled-coil region" evidence="9">
    <location>
        <begin position="83"/>
        <end position="110"/>
    </location>
</feature>
<feature type="region of interest" description="Disordered" evidence="10">
    <location>
        <begin position="200"/>
        <end position="236"/>
    </location>
</feature>
<keyword evidence="9" id="KW-0175">Coiled coil</keyword>
<keyword evidence="2" id="KW-0217">Developmental protein</keyword>
<evidence type="ECO:0000256" key="1">
    <source>
        <dbReference type="ARBA" id="ARBA00004123"/>
    </source>
</evidence>
<keyword evidence="6" id="KW-0238">DNA-binding</keyword>
<dbReference type="InterPro" id="IPR011598">
    <property type="entry name" value="bHLH_dom"/>
</dbReference>
<dbReference type="PANTHER" id="PTHR15402:SF4">
    <property type="entry name" value="SPERMATOGENESIS- AND OOGENESIS-SPECIFIC BASIC HELIX-LOOP-HELIX-CONTAINING PROTEIN 1"/>
    <property type="match status" value="1"/>
</dbReference>
<evidence type="ECO:0000256" key="4">
    <source>
        <dbReference type="ARBA" id="ARBA00022871"/>
    </source>
</evidence>
<dbReference type="EMBL" id="JAGXEW010000186">
    <property type="protein sequence ID" value="KAK1144444.1"/>
    <property type="molecule type" value="Genomic_DNA"/>
</dbReference>
<feature type="region of interest" description="Disordered" evidence="10">
    <location>
        <begin position="1"/>
        <end position="25"/>
    </location>
</feature>
<evidence type="ECO:0000313" key="12">
    <source>
        <dbReference type="EMBL" id="KAK1144444.1"/>
    </source>
</evidence>
<feature type="domain" description="BHLH" evidence="11">
    <location>
        <begin position="99"/>
        <end position="150"/>
    </location>
</feature>
<gene>
    <name evidence="12" type="ORF">AOXY_G36459</name>
</gene>
<evidence type="ECO:0000259" key="11">
    <source>
        <dbReference type="PROSITE" id="PS50888"/>
    </source>
</evidence>
<evidence type="ECO:0000256" key="5">
    <source>
        <dbReference type="ARBA" id="ARBA00023015"/>
    </source>
</evidence>
<keyword evidence="8" id="KW-0539">Nucleus</keyword>
<reference evidence="12" key="1">
    <citation type="submission" date="2022-02" db="EMBL/GenBank/DDBJ databases">
        <title>Atlantic sturgeon de novo genome assembly.</title>
        <authorList>
            <person name="Stock M."/>
            <person name="Klopp C."/>
            <person name="Guiguen Y."/>
            <person name="Cabau C."/>
            <person name="Parinello H."/>
            <person name="Santidrian Yebra-Pimentel E."/>
            <person name="Kuhl H."/>
            <person name="Dirks R.P."/>
            <person name="Guessner J."/>
            <person name="Wuertz S."/>
            <person name="Du K."/>
            <person name="Schartl M."/>
        </authorList>
    </citation>
    <scope>NUCLEOTIDE SEQUENCE</scope>
    <source>
        <strain evidence="12">STURGEONOMICS-FGT-2020</strain>
        <tissue evidence="12">Whole blood</tissue>
    </source>
</reference>
<dbReference type="GO" id="GO:0000978">
    <property type="term" value="F:RNA polymerase II cis-regulatory region sequence-specific DNA binding"/>
    <property type="evidence" value="ECO:0007669"/>
    <property type="project" value="TreeGrafter"/>
</dbReference>
<feature type="region of interest" description="Disordered" evidence="10">
    <location>
        <begin position="310"/>
        <end position="332"/>
    </location>
</feature>
<dbReference type="GO" id="GO:0007283">
    <property type="term" value="P:spermatogenesis"/>
    <property type="evidence" value="ECO:0007669"/>
    <property type="project" value="UniProtKB-KW"/>
</dbReference>
<dbReference type="Pfam" id="PF00010">
    <property type="entry name" value="HLH"/>
    <property type="match status" value="1"/>
</dbReference>
<dbReference type="PANTHER" id="PTHR15402">
    <property type="entry name" value="TRANSCRIPTION FACTOR-LIKE 5 PROTEIN"/>
    <property type="match status" value="1"/>
</dbReference>
<dbReference type="AlphaFoldDB" id="A0AAD8CFJ2"/>
<keyword evidence="5" id="KW-0805">Transcription regulation</keyword>
<evidence type="ECO:0000256" key="7">
    <source>
        <dbReference type="ARBA" id="ARBA00023163"/>
    </source>
</evidence>
<dbReference type="InterPro" id="IPR039583">
    <property type="entry name" value="TCFL5/SOLH1/2"/>
</dbReference>